<proteinExistence type="predicted"/>
<protein>
    <submittedName>
        <fullName evidence="2">Uncharacterized protein</fullName>
    </submittedName>
</protein>
<reference evidence="2" key="2">
    <citation type="submission" date="2021-09" db="EMBL/GenBank/DDBJ databases">
        <authorList>
            <person name="Jia N."/>
            <person name="Wang J."/>
            <person name="Shi W."/>
            <person name="Du L."/>
            <person name="Sun Y."/>
            <person name="Zhan W."/>
            <person name="Jiang J."/>
            <person name="Wang Q."/>
            <person name="Zhang B."/>
            <person name="Ji P."/>
            <person name="Sakyi L.B."/>
            <person name="Cui X."/>
            <person name="Yuan T."/>
            <person name="Jiang B."/>
            <person name="Yang W."/>
            <person name="Lam T.T.-Y."/>
            <person name="Chang Q."/>
            <person name="Ding S."/>
            <person name="Wang X."/>
            <person name="Zhu J."/>
            <person name="Ruan X."/>
            <person name="Zhao L."/>
            <person name="Wei J."/>
            <person name="Que T."/>
            <person name="Du C."/>
            <person name="Cheng J."/>
            <person name="Dai P."/>
            <person name="Han X."/>
            <person name="Huang E."/>
            <person name="Gao Y."/>
            <person name="Liu J."/>
            <person name="Shao H."/>
            <person name="Ye R."/>
            <person name="Li L."/>
            <person name="Wei W."/>
            <person name="Wang X."/>
            <person name="Wang C."/>
            <person name="Huo Q."/>
            <person name="Li W."/>
            <person name="Guo W."/>
            <person name="Chen H."/>
            <person name="Chen S."/>
            <person name="Zhou L."/>
            <person name="Zhou L."/>
            <person name="Ni X."/>
            <person name="Tian J."/>
            <person name="Zhou Y."/>
            <person name="Sheng Y."/>
            <person name="Liu T."/>
            <person name="Pan Y."/>
            <person name="Xia L."/>
            <person name="Li J."/>
            <person name="Zhao F."/>
            <person name="Cao W."/>
        </authorList>
    </citation>
    <scope>NUCLEOTIDE SEQUENCE</scope>
    <source>
        <strain evidence="2">Rmic-2018</strain>
        <tissue evidence="2">Larvae</tissue>
    </source>
</reference>
<evidence type="ECO:0000256" key="1">
    <source>
        <dbReference type="SAM" id="MobiDB-lite"/>
    </source>
</evidence>
<feature type="compositionally biased region" description="Low complexity" evidence="1">
    <location>
        <begin position="87"/>
        <end position="99"/>
    </location>
</feature>
<accession>A0A9J6F7U1</accession>
<comment type="caution">
    <text evidence="2">The sequence shown here is derived from an EMBL/GenBank/DDBJ whole genome shotgun (WGS) entry which is preliminary data.</text>
</comment>
<dbReference type="AlphaFoldDB" id="A0A9J6F7U1"/>
<name>A0A9J6F7U1_RHIMP</name>
<evidence type="ECO:0000313" key="3">
    <source>
        <dbReference type="Proteomes" id="UP000821866"/>
    </source>
</evidence>
<feature type="region of interest" description="Disordered" evidence="1">
    <location>
        <begin position="83"/>
        <end position="105"/>
    </location>
</feature>
<reference evidence="2" key="1">
    <citation type="journal article" date="2020" name="Cell">
        <title>Large-Scale Comparative Analyses of Tick Genomes Elucidate Their Genetic Diversity and Vector Capacities.</title>
        <authorList>
            <consortium name="Tick Genome and Microbiome Consortium (TIGMIC)"/>
            <person name="Jia N."/>
            <person name="Wang J."/>
            <person name="Shi W."/>
            <person name="Du L."/>
            <person name="Sun Y."/>
            <person name="Zhan W."/>
            <person name="Jiang J.F."/>
            <person name="Wang Q."/>
            <person name="Zhang B."/>
            <person name="Ji P."/>
            <person name="Bell-Sakyi L."/>
            <person name="Cui X.M."/>
            <person name="Yuan T.T."/>
            <person name="Jiang B.G."/>
            <person name="Yang W.F."/>
            <person name="Lam T.T."/>
            <person name="Chang Q.C."/>
            <person name="Ding S.J."/>
            <person name="Wang X.J."/>
            <person name="Zhu J.G."/>
            <person name="Ruan X.D."/>
            <person name="Zhao L."/>
            <person name="Wei J.T."/>
            <person name="Ye R.Z."/>
            <person name="Que T.C."/>
            <person name="Du C.H."/>
            <person name="Zhou Y.H."/>
            <person name="Cheng J.X."/>
            <person name="Dai P.F."/>
            <person name="Guo W.B."/>
            <person name="Han X.H."/>
            <person name="Huang E.J."/>
            <person name="Li L.F."/>
            <person name="Wei W."/>
            <person name="Gao Y.C."/>
            <person name="Liu J.Z."/>
            <person name="Shao H.Z."/>
            <person name="Wang X."/>
            <person name="Wang C.C."/>
            <person name="Yang T.C."/>
            <person name="Huo Q.B."/>
            <person name="Li W."/>
            <person name="Chen H.Y."/>
            <person name="Chen S.E."/>
            <person name="Zhou L.G."/>
            <person name="Ni X.B."/>
            <person name="Tian J.H."/>
            <person name="Sheng Y."/>
            <person name="Liu T."/>
            <person name="Pan Y.S."/>
            <person name="Xia L.Y."/>
            <person name="Li J."/>
            <person name="Zhao F."/>
            <person name="Cao W.C."/>
        </authorList>
    </citation>
    <scope>NUCLEOTIDE SEQUENCE</scope>
    <source>
        <strain evidence="2">Rmic-2018</strain>
    </source>
</reference>
<dbReference type="Proteomes" id="UP000821866">
    <property type="component" value="Chromosome 1"/>
</dbReference>
<evidence type="ECO:0000313" key="2">
    <source>
        <dbReference type="EMBL" id="KAH8042454.1"/>
    </source>
</evidence>
<dbReference type="EMBL" id="JABSTU010000001">
    <property type="protein sequence ID" value="KAH8042454.1"/>
    <property type="molecule type" value="Genomic_DNA"/>
</dbReference>
<sequence length="178" mass="19330">MCGGNEWAADAYRLALRYDRVPEQPGALLEGLSLTLAVSGGSRAVAQQSRCRAPHGIGLAQLSSEAAAAAAAAFHCTTGHVARADGASSSSTRQARSISHTSHADPLQGIGKQRFWWITDKAWQKRQGLTRIVRVLYFSNRNLGRSAMAHMAHMYDDYEESMMSIEEDGTHTGFPPEI</sequence>
<organism evidence="2 3">
    <name type="scientific">Rhipicephalus microplus</name>
    <name type="common">Cattle tick</name>
    <name type="synonym">Boophilus microplus</name>
    <dbReference type="NCBI Taxonomy" id="6941"/>
    <lineage>
        <taxon>Eukaryota</taxon>
        <taxon>Metazoa</taxon>
        <taxon>Ecdysozoa</taxon>
        <taxon>Arthropoda</taxon>
        <taxon>Chelicerata</taxon>
        <taxon>Arachnida</taxon>
        <taxon>Acari</taxon>
        <taxon>Parasitiformes</taxon>
        <taxon>Ixodida</taxon>
        <taxon>Ixodoidea</taxon>
        <taxon>Ixodidae</taxon>
        <taxon>Rhipicephalinae</taxon>
        <taxon>Rhipicephalus</taxon>
        <taxon>Boophilus</taxon>
    </lineage>
</organism>
<gene>
    <name evidence="2" type="ORF">HPB51_023464</name>
</gene>
<keyword evidence="3" id="KW-1185">Reference proteome</keyword>